<feature type="compositionally biased region" description="Basic and acidic residues" evidence="3">
    <location>
        <begin position="316"/>
        <end position="337"/>
    </location>
</feature>
<dbReference type="PANTHER" id="PTHR15635:SF11">
    <property type="entry name" value="COILED-COIL DOMAIN-CONTAINING PROTEIN 9"/>
    <property type="match status" value="1"/>
</dbReference>
<sequence length="803" mass="90400">MASVVDLKSKEEKDAELDRRIEALRKKNEALVKRHQLIEEDRRRAEQEGIAVTTPRKGKHPEAELDKSSKEKENFSITVDISAGEKRVINNEKPAKTSPPSSNKDNTSRSPTRQNSGRTSRSSGGQVPHTEHLAEPFLNDGDALHSAKGRRISGADGPRRNQRLFGDISSPRGGLSHGERSGRGSGRIGGTPGRGGSPRESVDQSLPSDRKSQEWQEKRRQNIEKMNEEMEQIAEYERSQRDGMRDKNPIRNFLDDPRRRGPFAEGDRKEGSRRHNRNWGGPDFDRVKTGMDKEKESHGRRPAMKNQMDMTMSMTGRERSEYMRWKKEREQIDEERLARHRKPTGQWRREWDAEKTDSMFKDGSSPHVEDELVSRREKEKRGAPKPPTMGEFFPGNVMESRRKRDQQRDRGRNKPYNMHDSRWEEPEDDNEKEVIEEAEKETCVEKAENVNVELKKQPETKVSEDIEVEDADDEGWEDVDVDEEEDPDCSDASLIEKGLRDEESPRAPLEFAAKEQRPPYQNETPKLNLTPPTQNQDKSAEVQPTSPFLPETNRITSDWGEEMEMVSPFVSSSEDSPPRLATSKDVITDRGSRDHMTHTDLGPESGVLPKTAEGLTEIVPEDVECTSSGSHQANTDQDNGEKLALENDMHSVATKNVSAPPPVEDGEKSFADDLGPESGVLPKTAEGLTQIVPEDVECTSPGSHQANTDQDNGEQPALENDMHSVATQNVSAPPPVEDGEKSFADGGGVDVSSDTVTDMPRPSPKERNQAVEEIKPEMEVPKPHVKSVYITDFETVCFRKESF</sequence>
<feature type="compositionally biased region" description="Basic and acidic residues" evidence="3">
    <location>
        <begin position="399"/>
        <end position="424"/>
    </location>
</feature>
<keyword evidence="1" id="KW-0597">Phosphoprotein</keyword>
<evidence type="ECO:0000313" key="4">
    <source>
        <dbReference type="EMBL" id="OCT66242.1"/>
    </source>
</evidence>
<protein>
    <recommendedName>
        <fullName evidence="6">Coiled-coil domain-containing protein 9</fullName>
    </recommendedName>
</protein>
<feature type="region of interest" description="Disordered" evidence="3">
    <location>
        <begin position="625"/>
        <end position="778"/>
    </location>
</feature>
<dbReference type="Proteomes" id="UP000694892">
    <property type="component" value="Chromosome 8S"/>
</dbReference>
<feature type="compositionally biased region" description="Basic and acidic residues" evidence="3">
    <location>
        <begin position="586"/>
        <end position="598"/>
    </location>
</feature>
<evidence type="ECO:0000256" key="1">
    <source>
        <dbReference type="ARBA" id="ARBA00022553"/>
    </source>
</evidence>
<dbReference type="AlphaFoldDB" id="A0A974H650"/>
<dbReference type="PANTHER" id="PTHR15635">
    <property type="entry name" value="COILED-COIL DOMAIN CONTAINING PROTEIN 9"/>
    <property type="match status" value="1"/>
</dbReference>
<feature type="compositionally biased region" description="Polar residues" evidence="3">
    <location>
        <begin position="519"/>
        <end position="546"/>
    </location>
</feature>
<dbReference type="EMBL" id="CM004481">
    <property type="protein sequence ID" value="OCT66242.1"/>
    <property type="molecule type" value="Genomic_DNA"/>
</dbReference>
<feature type="compositionally biased region" description="Basic and acidic residues" evidence="3">
    <location>
        <begin position="283"/>
        <end position="299"/>
    </location>
</feature>
<feature type="compositionally biased region" description="Basic and acidic residues" evidence="3">
    <location>
        <begin position="347"/>
        <end position="360"/>
    </location>
</feature>
<evidence type="ECO:0008006" key="6">
    <source>
        <dbReference type="Google" id="ProtNLM"/>
    </source>
</evidence>
<feature type="compositionally biased region" description="Basic and acidic residues" evidence="3">
    <location>
        <begin position="639"/>
        <end position="649"/>
    </location>
</feature>
<feature type="compositionally biased region" description="Polar residues" evidence="3">
    <location>
        <begin position="700"/>
        <end position="710"/>
    </location>
</feature>
<reference evidence="5" key="1">
    <citation type="journal article" date="2016" name="Nature">
        <title>Genome evolution in the allotetraploid frog Xenopus laevis.</title>
        <authorList>
            <person name="Session A.M."/>
            <person name="Uno Y."/>
            <person name="Kwon T."/>
            <person name="Chapman J.A."/>
            <person name="Toyoda A."/>
            <person name="Takahashi S."/>
            <person name="Fukui A."/>
            <person name="Hikosaka A."/>
            <person name="Suzuki A."/>
            <person name="Kondo M."/>
            <person name="van Heeringen S.J."/>
            <person name="Quigley I."/>
            <person name="Heinz S."/>
            <person name="Ogino H."/>
            <person name="Ochi H."/>
            <person name="Hellsten U."/>
            <person name="Lyons J.B."/>
            <person name="Simakov O."/>
            <person name="Putnam N."/>
            <person name="Stites J."/>
            <person name="Kuroki Y."/>
            <person name="Tanaka T."/>
            <person name="Michiue T."/>
            <person name="Watanabe M."/>
            <person name="Bogdanovic O."/>
            <person name="Lister R."/>
            <person name="Georgiou G."/>
            <person name="Paranjpe S.S."/>
            <person name="van Kruijsbergen I."/>
            <person name="Shu S."/>
            <person name="Carlson J."/>
            <person name="Kinoshita T."/>
            <person name="Ohta Y."/>
            <person name="Mawaribuchi S."/>
            <person name="Jenkins J."/>
            <person name="Grimwood J."/>
            <person name="Schmutz J."/>
            <person name="Mitros T."/>
            <person name="Mozaffari S.V."/>
            <person name="Suzuki Y."/>
            <person name="Haramoto Y."/>
            <person name="Yamamoto T.S."/>
            <person name="Takagi C."/>
            <person name="Heald R."/>
            <person name="Miller K."/>
            <person name="Haudenschild C."/>
            <person name="Kitzman J."/>
            <person name="Nakayama T."/>
            <person name="Izutsu Y."/>
            <person name="Robert J."/>
            <person name="Fortriede J."/>
            <person name="Burns K."/>
            <person name="Lotay V."/>
            <person name="Karimi K."/>
            <person name="Yasuoka Y."/>
            <person name="Dichmann D.S."/>
            <person name="Flajnik M.F."/>
            <person name="Houston D.W."/>
            <person name="Shendure J."/>
            <person name="DuPasquier L."/>
            <person name="Vize P.D."/>
            <person name="Zorn A.M."/>
            <person name="Ito M."/>
            <person name="Marcotte E.M."/>
            <person name="Wallingford J.B."/>
            <person name="Ito Y."/>
            <person name="Asashima M."/>
            <person name="Ueno N."/>
            <person name="Matsuda Y."/>
            <person name="Veenstra G.J."/>
            <person name="Fujiyama A."/>
            <person name="Harland R.M."/>
            <person name="Taira M."/>
            <person name="Rokhsar D.S."/>
        </authorList>
    </citation>
    <scope>NUCLEOTIDE SEQUENCE [LARGE SCALE GENOMIC DNA]</scope>
    <source>
        <strain evidence="5">J</strain>
    </source>
</reference>
<feature type="compositionally biased region" description="Polar residues" evidence="3">
    <location>
        <begin position="625"/>
        <end position="637"/>
    </location>
</feature>
<feature type="compositionally biased region" description="Polar residues" evidence="3">
    <location>
        <begin position="98"/>
        <end position="125"/>
    </location>
</feature>
<feature type="region of interest" description="Disordered" evidence="3">
    <location>
        <begin position="33"/>
        <end position="554"/>
    </location>
</feature>
<dbReference type="Pfam" id="PF15266">
    <property type="entry name" value="DUF4594"/>
    <property type="match status" value="1"/>
</dbReference>
<feature type="compositionally biased region" description="Gly residues" evidence="3">
    <location>
        <begin position="183"/>
        <end position="196"/>
    </location>
</feature>
<feature type="compositionally biased region" description="Basic and acidic residues" evidence="3">
    <location>
        <begin position="208"/>
        <end position="228"/>
    </location>
</feature>
<keyword evidence="2" id="KW-0175">Coiled coil</keyword>
<dbReference type="InterPro" id="IPR029336">
    <property type="entry name" value="DUF4594"/>
</dbReference>
<feature type="compositionally biased region" description="Acidic residues" evidence="3">
    <location>
        <begin position="465"/>
        <end position="489"/>
    </location>
</feature>
<feature type="compositionally biased region" description="Basic and acidic residues" evidence="3">
    <location>
        <begin position="763"/>
        <end position="778"/>
    </location>
</feature>
<feature type="compositionally biased region" description="Basic and acidic residues" evidence="3">
    <location>
        <begin position="60"/>
        <end position="74"/>
    </location>
</feature>
<feature type="compositionally biased region" description="Basic and acidic residues" evidence="3">
    <location>
        <begin position="432"/>
        <end position="464"/>
    </location>
</feature>
<gene>
    <name evidence="4" type="ORF">XELAEV_18042499mg</name>
</gene>
<feature type="compositionally biased region" description="Basic and acidic residues" evidence="3">
    <location>
        <begin position="83"/>
        <end position="95"/>
    </location>
</feature>
<evidence type="ECO:0000256" key="2">
    <source>
        <dbReference type="ARBA" id="ARBA00023054"/>
    </source>
</evidence>
<feature type="compositionally biased region" description="Basic and acidic residues" evidence="3">
    <location>
        <begin position="367"/>
        <end position="382"/>
    </location>
</feature>
<feature type="compositionally biased region" description="Basic and acidic residues" evidence="3">
    <location>
        <begin position="33"/>
        <end position="47"/>
    </location>
</feature>
<evidence type="ECO:0000256" key="3">
    <source>
        <dbReference type="SAM" id="MobiDB-lite"/>
    </source>
</evidence>
<evidence type="ECO:0000313" key="5">
    <source>
        <dbReference type="Proteomes" id="UP000694892"/>
    </source>
</evidence>
<proteinExistence type="predicted"/>
<accession>A0A974H650</accession>
<feature type="compositionally biased region" description="Basic and acidic residues" evidence="3">
    <location>
        <begin position="235"/>
        <end position="259"/>
    </location>
</feature>
<organism evidence="4 5">
    <name type="scientific">Xenopus laevis</name>
    <name type="common">African clawed frog</name>
    <dbReference type="NCBI Taxonomy" id="8355"/>
    <lineage>
        <taxon>Eukaryota</taxon>
        <taxon>Metazoa</taxon>
        <taxon>Chordata</taxon>
        <taxon>Craniata</taxon>
        <taxon>Vertebrata</taxon>
        <taxon>Euteleostomi</taxon>
        <taxon>Amphibia</taxon>
        <taxon>Batrachia</taxon>
        <taxon>Anura</taxon>
        <taxon>Pipoidea</taxon>
        <taxon>Pipidae</taxon>
        <taxon>Xenopodinae</taxon>
        <taxon>Xenopus</taxon>
        <taxon>Xenopus</taxon>
    </lineage>
</organism>
<feature type="region of interest" description="Disordered" evidence="3">
    <location>
        <begin position="567"/>
        <end position="609"/>
    </location>
</feature>
<name>A0A974H650_XENLA</name>
<dbReference type="OMA" id="NDMHSVA"/>